<name>A0AAP0JF72_9MAGN</name>
<evidence type="ECO:0008006" key="5">
    <source>
        <dbReference type="Google" id="ProtNLM"/>
    </source>
</evidence>
<sequence>MSSGLAQEISLRSFQYEELEQATNGFKEEVGRGAFGTVFKGTLPNNNQAIAVKKINRTSSTRAVREKELGNVGPRAVRQGENVLDEQRACADVAQADKLDLLLVTLCVEDVTHGGMGLAENNE</sequence>
<dbReference type="EMBL" id="JBBNAG010000005">
    <property type="protein sequence ID" value="KAK9132944.1"/>
    <property type="molecule type" value="Genomic_DNA"/>
</dbReference>
<dbReference type="SUPFAM" id="SSF56112">
    <property type="entry name" value="Protein kinase-like (PK-like)"/>
    <property type="match status" value="1"/>
</dbReference>
<dbReference type="GO" id="GO:0005524">
    <property type="term" value="F:ATP binding"/>
    <property type="evidence" value="ECO:0007669"/>
    <property type="project" value="UniProtKB-UniRule"/>
</dbReference>
<comment type="caution">
    <text evidence="3">The sequence shown here is derived from an EMBL/GenBank/DDBJ whole genome shotgun (WGS) entry which is preliminary data.</text>
</comment>
<evidence type="ECO:0000313" key="4">
    <source>
        <dbReference type="Proteomes" id="UP001419268"/>
    </source>
</evidence>
<keyword evidence="2" id="KW-0547">Nucleotide-binding</keyword>
<dbReference type="InterPro" id="IPR017441">
    <property type="entry name" value="Protein_kinase_ATP_BS"/>
</dbReference>
<proteinExistence type="predicted"/>
<dbReference type="PROSITE" id="PS00107">
    <property type="entry name" value="PROTEIN_KINASE_ATP"/>
    <property type="match status" value="1"/>
</dbReference>
<dbReference type="InterPro" id="IPR011009">
    <property type="entry name" value="Kinase-like_dom_sf"/>
</dbReference>
<dbReference type="Proteomes" id="UP001419268">
    <property type="component" value="Unassembled WGS sequence"/>
</dbReference>
<keyword evidence="4" id="KW-1185">Reference proteome</keyword>
<dbReference type="PANTHER" id="PTHR47976">
    <property type="entry name" value="G-TYPE LECTIN S-RECEPTOR-LIKE SERINE/THREONINE-PROTEIN KINASE SD2-5"/>
    <property type="match status" value="1"/>
</dbReference>
<dbReference type="AlphaFoldDB" id="A0AAP0JF72"/>
<evidence type="ECO:0000313" key="3">
    <source>
        <dbReference type="EMBL" id="KAK9132944.1"/>
    </source>
</evidence>
<dbReference type="PANTHER" id="PTHR47976:SF27">
    <property type="entry name" value="RECEPTOR-LIKE SERINE_THREONINE-PROTEIN KINASE"/>
    <property type="match status" value="1"/>
</dbReference>
<accession>A0AAP0JF72</accession>
<evidence type="ECO:0000256" key="1">
    <source>
        <dbReference type="ARBA" id="ARBA00022729"/>
    </source>
</evidence>
<dbReference type="Gene3D" id="3.30.200.20">
    <property type="entry name" value="Phosphorylase Kinase, domain 1"/>
    <property type="match status" value="1"/>
</dbReference>
<keyword evidence="2" id="KW-0067">ATP-binding</keyword>
<protein>
    <recommendedName>
        <fullName evidence="5">Protein kinase domain-containing protein</fullName>
    </recommendedName>
</protein>
<organism evidence="3 4">
    <name type="scientific">Stephania cephalantha</name>
    <dbReference type="NCBI Taxonomy" id="152367"/>
    <lineage>
        <taxon>Eukaryota</taxon>
        <taxon>Viridiplantae</taxon>
        <taxon>Streptophyta</taxon>
        <taxon>Embryophyta</taxon>
        <taxon>Tracheophyta</taxon>
        <taxon>Spermatophyta</taxon>
        <taxon>Magnoliopsida</taxon>
        <taxon>Ranunculales</taxon>
        <taxon>Menispermaceae</taxon>
        <taxon>Menispermoideae</taxon>
        <taxon>Cissampelideae</taxon>
        <taxon>Stephania</taxon>
    </lineage>
</organism>
<reference evidence="3 4" key="1">
    <citation type="submission" date="2024-01" db="EMBL/GenBank/DDBJ databases">
        <title>Genome assemblies of Stephania.</title>
        <authorList>
            <person name="Yang L."/>
        </authorList>
    </citation>
    <scope>NUCLEOTIDE SEQUENCE [LARGE SCALE GENOMIC DNA]</scope>
    <source>
        <strain evidence="3">JXDWG</strain>
        <tissue evidence="3">Leaf</tissue>
    </source>
</reference>
<keyword evidence="1" id="KW-0732">Signal</keyword>
<dbReference type="InterPro" id="IPR051343">
    <property type="entry name" value="G-type_lectin_kinases/EP1-like"/>
</dbReference>
<gene>
    <name evidence="3" type="ORF">Scep_012472</name>
</gene>
<feature type="binding site" evidence="2">
    <location>
        <position position="54"/>
    </location>
    <ligand>
        <name>ATP</name>
        <dbReference type="ChEBI" id="CHEBI:30616"/>
    </ligand>
</feature>
<evidence type="ECO:0000256" key="2">
    <source>
        <dbReference type="PROSITE-ProRule" id="PRU10141"/>
    </source>
</evidence>